<evidence type="ECO:0000313" key="1">
    <source>
        <dbReference type="EMBL" id="GAI45249.1"/>
    </source>
</evidence>
<sequence>DLQSRVRRLEEEARSLLSVINITNLIAAGVIVGEVYSKLVSIPAEALGRPNVNPPTVVDHDNLTLYSFTVNTDRITLKLPPPADYASGPLGFNVVWTNDGGVDDLNRRVRWELNYQTVSEDEVISGNHANSPKLVDGLYETNLGWVEQHTGFMEIAEADFLGKECIFARLRAVTPPNPPLTCEPHLIGVCLRYNALRIPA</sequence>
<feature type="non-terminal residue" evidence="1">
    <location>
        <position position="1"/>
    </location>
</feature>
<protein>
    <submittedName>
        <fullName evidence="1">Uncharacterized protein</fullName>
    </submittedName>
</protein>
<gene>
    <name evidence="1" type="ORF">S06H3_41455</name>
</gene>
<reference evidence="1" key="1">
    <citation type="journal article" date="2014" name="Front. Microbiol.">
        <title>High frequency of phylogenetically diverse reductive dehalogenase-homologous genes in deep subseafloor sedimentary metagenomes.</title>
        <authorList>
            <person name="Kawai M."/>
            <person name="Futagami T."/>
            <person name="Toyoda A."/>
            <person name="Takaki Y."/>
            <person name="Nishi S."/>
            <person name="Hori S."/>
            <person name="Arai W."/>
            <person name="Tsubouchi T."/>
            <person name="Morono Y."/>
            <person name="Uchiyama I."/>
            <person name="Ito T."/>
            <person name="Fujiyama A."/>
            <person name="Inagaki F."/>
            <person name="Takami H."/>
        </authorList>
    </citation>
    <scope>NUCLEOTIDE SEQUENCE</scope>
    <source>
        <strain evidence="1">Expedition CK06-06</strain>
    </source>
</reference>
<dbReference type="AlphaFoldDB" id="X1QPN6"/>
<dbReference type="EMBL" id="BARV01025546">
    <property type="protein sequence ID" value="GAI45249.1"/>
    <property type="molecule type" value="Genomic_DNA"/>
</dbReference>
<name>X1QPN6_9ZZZZ</name>
<comment type="caution">
    <text evidence="1">The sequence shown here is derived from an EMBL/GenBank/DDBJ whole genome shotgun (WGS) entry which is preliminary data.</text>
</comment>
<accession>X1QPN6</accession>
<proteinExistence type="predicted"/>
<organism evidence="1">
    <name type="scientific">marine sediment metagenome</name>
    <dbReference type="NCBI Taxonomy" id="412755"/>
    <lineage>
        <taxon>unclassified sequences</taxon>
        <taxon>metagenomes</taxon>
        <taxon>ecological metagenomes</taxon>
    </lineage>
</organism>